<dbReference type="Proteomes" id="UP000184356">
    <property type="component" value="Unassembled WGS sequence"/>
</dbReference>
<gene>
    <name evidence="3" type="ORF">ASPSYDRAFT_123211</name>
</gene>
<evidence type="ECO:0000313" key="3">
    <source>
        <dbReference type="EMBL" id="OJJ54751.1"/>
    </source>
</evidence>
<dbReference type="AlphaFoldDB" id="A0A1L9T5V6"/>
<dbReference type="EMBL" id="KV878594">
    <property type="protein sequence ID" value="OJJ54751.1"/>
    <property type="molecule type" value="Genomic_DNA"/>
</dbReference>
<dbReference type="InterPro" id="IPR000182">
    <property type="entry name" value="GNAT_dom"/>
</dbReference>
<feature type="compositionally biased region" description="Low complexity" evidence="1">
    <location>
        <begin position="84"/>
        <end position="98"/>
    </location>
</feature>
<accession>A0A1L9T5V6</accession>
<dbReference type="RefSeq" id="XP_040698557.1">
    <property type="nucleotide sequence ID" value="XM_040840435.1"/>
</dbReference>
<dbReference type="VEuPathDB" id="FungiDB:ASPSYDRAFT_123211"/>
<sequence>DFSIFRISKTEHVATSARKYRDLRLGSLAASPASFASTHEIESAFTDEEWIRSLTSPGRETFICAATPPSGPTKWIGQVTLLGPLSPEPLSESHTSESMPPEPNDDERWQILSLFTFPGYRGQGFGVKLCQEVIRFIKGYRPRPKTSQFDLIVKANN</sequence>
<dbReference type="GeneID" id="63756508"/>
<evidence type="ECO:0000313" key="4">
    <source>
        <dbReference type="Proteomes" id="UP000184356"/>
    </source>
</evidence>
<evidence type="ECO:0000256" key="1">
    <source>
        <dbReference type="SAM" id="MobiDB-lite"/>
    </source>
</evidence>
<name>A0A1L9T5V6_9EURO</name>
<proteinExistence type="predicted"/>
<dbReference type="SUPFAM" id="SSF55729">
    <property type="entry name" value="Acyl-CoA N-acyltransferases (Nat)"/>
    <property type="match status" value="1"/>
</dbReference>
<protein>
    <recommendedName>
        <fullName evidence="2">N-acetyltransferase domain-containing protein</fullName>
    </recommendedName>
</protein>
<keyword evidence="4" id="KW-1185">Reference proteome</keyword>
<feature type="region of interest" description="Disordered" evidence="1">
    <location>
        <begin position="84"/>
        <end position="105"/>
    </location>
</feature>
<dbReference type="InterPro" id="IPR016181">
    <property type="entry name" value="Acyl_CoA_acyltransferase"/>
</dbReference>
<organism evidence="3 4">
    <name type="scientific">Aspergillus sydowii CBS 593.65</name>
    <dbReference type="NCBI Taxonomy" id="1036612"/>
    <lineage>
        <taxon>Eukaryota</taxon>
        <taxon>Fungi</taxon>
        <taxon>Dikarya</taxon>
        <taxon>Ascomycota</taxon>
        <taxon>Pezizomycotina</taxon>
        <taxon>Eurotiomycetes</taxon>
        <taxon>Eurotiomycetidae</taxon>
        <taxon>Eurotiales</taxon>
        <taxon>Aspergillaceae</taxon>
        <taxon>Aspergillus</taxon>
        <taxon>Aspergillus subgen. Nidulantes</taxon>
    </lineage>
</organism>
<dbReference type="CDD" id="cd04301">
    <property type="entry name" value="NAT_SF"/>
    <property type="match status" value="1"/>
</dbReference>
<evidence type="ECO:0000259" key="2">
    <source>
        <dbReference type="Pfam" id="PF00583"/>
    </source>
</evidence>
<dbReference type="Gene3D" id="3.40.630.30">
    <property type="match status" value="1"/>
</dbReference>
<feature type="non-terminal residue" evidence="3">
    <location>
        <position position="157"/>
    </location>
</feature>
<feature type="domain" description="N-acetyltransferase" evidence="2">
    <location>
        <begin position="104"/>
        <end position="138"/>
    </location>
</feature>
<dbReference type="GO" id="GO:0016747">
    <property type="term" value="F:acyltransferase activity, transferring groups other than amino-acyl groups"/>
    <property type="evidence" value="ECO:0007669"/>
    <property type="project" value="InterPro"/>
</dbReference>
<reference evidence="4" key="1">
    <citation type="journal article" date="2017" name="Genome Biol.">
        <title>Comparative genomics reveals high biological diversity and specific adaptations in the industrially and medically important fungal genus Aspergillus.</title>
        <authorList>
            <person name="de Vries R.P."/>
            <person name="Riley R."/>
            <person name="Wiebenga A."/>
            <person name="Aguilar-Osorio G."/>
            <person name="Amillis S."/>
            <person name="Uchima C.A."/>
            <person name="Anderluh G."/>
            <person name="Asadollahi M."/>
            <person name="Askin M."/>
            <person name="Barry K."/>
            <person name="Battaglia E."/>
            <person name="Bayram O."/>
            <person name="Benocci T."/>
            <person name="Braus-Stromeyer S.A."/>
            <person name="Caldana C."/>
            <person name="Canovas D."/>
            <person name="Cerqueira G.C."/>
            <person name="Chen F."/>
            <person name="Chen W."/>
            <person name="Choi C."/>
            <person name="Clum A."/>
            <person name="Dos Santos R.A."/>
            <person name="Damasio A.R."/>
            <person name="Diallinas G."/>
            <person name="Emri T."/>
            <person name="Fekete E."/>
            <person name="Flipphi M."/>
            <person name="Freyberg S."/>
            <person name="Gallo A."/>
            <person name="Gournas C."/>
            <person name="Habgood R."/>
            <person name="Hainaut M."/>
            <person name="Harispe M.L."/>
            <person name="Henrissat B."/>
            <person name="Hilden K.S."/>
            <person name="Hope R."/>
            <person name="Hossain A."/>
            <person name="Karabika E."/>
            <person name="Karaffa L."/>
            <person name="Karanyi Z."/>
            <person name="Krasevec N."/>
            <person name="Kuo A."/>
            <person name="Kusch H."/>
            <person name="LaButti K."/>
            <person name="Lagendijk E.L."/>
            <person name="Lapidus A."/>
            <person name="Levasseur A."/>
            <person name="Lindquist E."/>
            <person name="Lipzen A."/>
            <person name="Logrieco A.F."/>
            <person name="MacCabe A."/>
            <person name="Maekelae M.R."/>
            <person name="Malavazi I."/>
            <person name="Melin P."/>
            <person name="Meyer V."/>
            <person name="Mielnichuk N."/>
            <person name="Miskei M."/>
            <person name="Molnar A.P."/>
            <person name="Mule G."/>
            <person name="Ngan C.Y."/>
            <person name="Orejas M."/>
            <person name="Orosz E."/>
            <person name="Ouedraogo J.P."/>
            <person name="Overkamp K.M."/>
            <person name="Park H.-S."/>
            <person name="Perrone G."/>
            <person name="Piumi F."/>
            <person name="Punt P.J."/>
            <person name="Ram A.F."/>
            <person name="Ramon A."/>
            <person name="Rauscher S."/>
            <person name="Record E."/>
            <person name="Riano-Pachon D.M."/>
            <person name="Robert V."/>
            <person name="Roehrig J."/>
            <person name="Ruller R."/>
            <person name="Salamov A."/>
            <person name="Salih N.S."/>
            <person name="Samson R.A."/>
            <person name="Sandor E."/>
            <person name="Sanguinetti M."/>
            <person name="Schuetze T."/>
            <person name="Sepcic K."/>
            <person name="Shelest E."/>
            <person name="Sherlock G."/>
            <person name="Sophianopoulou V."/>
            <person name="Squina F.M."/>
            <person name="Sun H."/>
            <person name="Susca A."/>
            <person name="Todd R.B."/>
            <person name="Tsang A."/>
            <person name="Unkles S.E."/>
            <person name="van de Wiele N."/>
            <person name="van Rossen-Uffink D."/>
            <person name="Oliveira J.V."/>
            <person name="Vesth T.C."/>
            <person name="Visser J."/>
            <person name="Yu J.-H."/>
            <person name="Zhou M."/>
            <person name="Andersen M.R."/>
            <person name="Archer D.B."/>
            <person name="Baker S.E."/>
            <person name="Benoit I."/>
            <person name="Brakhage A.A."/>
            <person name="Braus G.H."/>
            <person name="Fischer R."/>
            <person name="Frisvad J.C."/>
            <person name="Goldman G.H."/>
            <person name="Houbraken J."/>
            <person name="Oakley B."/>
            <person name="Pocsi I."/>
            <person name="Scazzocchio C."/>
            <person name="Seiboth B."/>
            <person name="vanKuyk P.A."/>
            <person name="Wortman J."/>
            <person name="Dyer P.S."/>
            <person name="Grigoriev I.V."/>
        </authorList>
    </citation>
    <scope>NUCLEOTIDE SEQUENCE [LARGE SCALE GENOMIC DNA]</scope>
    <source>
        <strain evidence="4">CBS 593.65</strain>
    </source>
</reference>
<feature type="non-terminal residue" evidence="3">
    <location>
        <position position="1"/>
    </location>
</feature>
<dbReference type="OrthoDB" id="41532at2759"/>
<dbReference type="Pfam" id="PF00583">
    <property type="entry name" value="Acetyltransf_1"/>
    <property type="match status" value="1"/>
</dbReference>